<organism evidence="1 2">
    <name type="scientific">Blastopirellula marina</name>
    <dbReference type="NCBI Taxonomy" id="124"/>
    <lineage>
        <taxon>Bacteria</taxon>
        <taxon>Pseudomonadati</taxon>
        <taxon>Planctomycetota</taxon>
        <taxon>Planctomycetia</taxon>
        <taxon>Pirellulales</taxon>
        <taxon>Pirellulaceae</taxon>
        <taxon>Blastopirellula</taxon>
    </lineage>
</organism>
<accession>A0A2S8F1J9</accession>
<dbReference type="RefSeq" id="WP_105357722.1">
    <property type="nucleotide sequence ID" value="NZ_PUIA01000069.1"/>
</dbReference>
<gene>
    <name evidence="1" type="ORF">C5Y96_21635</name>
</gene>
<protein>
    <submittedName>
        <fullName evidence="1">Uncharacterized protein</fullName>
    </submittedName>
</protein>
<comment type="caution">
    <text evidence="1">The sequence shown here is derived from an EMBL/GenBank/DDBJ whole genome shotgun (WGS) entry which is preliminary data.</text>
</comment>
<dbReference type="OrthoDB" id="229769at2"/>
<evidence type="ECO:0000313" key="2">
    <source>
        <dbReference type="Proteomes" id="UP000240009"/>
    </source>
</evidence>
<evidence type="ECO:0000313" key="1">
    <source>
        <dbReference type="EMBL" id="PQO26055.1"/>
    </source>
</evidence>
<sequence length="416" mass="48658">MHFHDDPQPLISQLDTAWNDYQSHFDAKVEQALGTIVTWRSATDDMFPSHPLFGQADTTPVAEPWRPFTRHWLKEDAPSPQDSQAWLHGFDESGRIILSRNHVWGYLSIWGSGYCDRLRIHESKEEKGRLIWRLPRQDRVEFSRYWYDENGRIQCLACYLRENETHFRELEWFDFADGRCVESIQQGYQIMTELPWYQKDKPESELRQNYRPLQGDALTNNLIETMYSRRRVEYSYSPDGELVKAEEFKPDGKAVDELRFHKLPSRPIEETIAELVQTTANTIFKSVKKRATAKPYRGLILVYSAEHAHCGLPHDVSVLGHDHPWPEDRYYYEEYANDLGVEFKRPITKLLTEYNQRLSARFTFDDLDEETALTVSVLRQIAEQLYSDLAGTKHVTEDFAVLAIDDHGDVDGFEVS</sequence>
<dbReference type="AlphaFoldDB" id="A0A2S8F1J9"/>
<dbReference type="EMBL" id="PUIA01000069">
    <property type="protein sequence ID" value="PQO26055.1"/>
    <property type="molecule type" value="Genomic_DNA"/>
</dbReference>
<dbReference type="Proteomes" id="UP000240009">
    <property type="component" value="Unassembled WGS sequence"/>
</dbReference>
<proteinExistence type="predicted"/>
<reference evidence="1 2" key="1">
    <citation type="submission" date="2018-02" db="EMBL/GenBank/DDBJ databases">
        <title>Comparative genomes isolates from brazilian mangrove.</title>
        <authorList>
            <person name="Araujo J.E."/>
            <person name="Taketani R.G."/>
            <person name="Silva M.C.P."/>
            <person name="Loureco M.V."/>
            <person name="Andreote F.D."/>
        </authorList>
    </citation>
    <scope>NUCLEOTIDE SEQUENCE [LARGE SCALE GENOMIC DNA]</scope>
    <source>
        <strain evidence="1 2">HEX-2 MGV</strain>
    </source>
</reference>
<name>A0A2S8F1J9_9BACT</name>